<dbReference type="Gene3D" id="1.10.287.950">
    <property type="entry name" value="Methyl-accepting chemotaxis protein"/>
    <property type="match status" value="1"/>
</dbReference>
<evidence type="ECO:0000256" key="2">
    <source>
        <dbReference type="SAM" id="Coils"/>
    </source>
</evidence>
<feature type="transmembrane region" description="Helical" evidence="3">
    <location>
        <begin position="96"/>
        <end position="113"/>
    </location>
</feature>
<sequence>MNEDQILMTLTHMQTFVVAMAFVIFYQVVRKDKYFKKWLPVFVFLFIGGIVSSLKDFIIEANLIANLINAITVVFLFAVTYREYNSTFKAGKDRSINLKVAAVPFTAIAFDPIIFGLEIFIISLCFYSGYMLIKIYKKYRRPTHLFFCFAIVIAAFSVIVSIFTDFGYLPKVFGPGVTFVFYTVLVNSGVVAYIEIRIEAQKSELRSMTLSMKEVLDAGSHASINTANMAAELASSANEVNAANVEISSITEELTGNASIQLEELTMIDEKANELNQLYSDVLISAESIRGIMDIINHISGQTNLLALNASIEAGRAGEQGRGFAVVANEVRKLAEESKKSVIGTENKVSDILMKIKKSVNIQVTIGADIRHSVVAIEEISDLMKNINYSSQQQTTAMGEITETATKLTELAENLKNSLSKTTIISEEVDEINEEEDNENIKRKVERKAKKEAVKKAKVKKNAWKEAKLKVKKAKALKNAKKEAELKAIRDKENLARKEEELKVKKVKAVENAKREAELKVIRDKERRVKKEAELKVKKEKAVENAKLKAEQKAKKEQDRLIKKEAELKSKKEKEILAKKEAELRAIRDKERLVKKEAELKSKKEKEILAKKEAELRAIRDKERRVKKEAELKVKKEKAVENAKLKAEQKAKKEQ</sequence>
<keyword evidence="2" id="KW-0175">Coiled coil</keyword>
<proteinExistence type="predicted"/>
<dbReference type="PROSITE" id="PS50111">
    <property type="entry name" value="CHEMOTAXIS_TRANSDUC_2"/>
    <property type="match status" value="1"/>
</dbReference>
<feature type="transmembrane region" description="Helical" evidence="3">
    <location>
        <begin position="6"/>
        <end position="26"/>
    </location>
</feature>
<dbReference type="Pfam" id="PF00015">
    <property type="entry name" value="MCPsignal"/>
    <property type="match status" value="1"/>
</dbReference>
<feature type="domain" description="Methyl-accepting transducer" evidence="4">
    <location>
        <begin position="187"/>
        <end position="423"/>
    </location>
</feature>
<evidence type="ECO:0000256" key="1">
    <source>
        <dbReference type="ARBA" id="ARBA00023224"/>
    </source>
</evidence>
<dbReference type="SUPFAM" id="SSF58104">
    <property type="entry name" value="Methyl-accepting chemotaxis protein (MCP) signaling domain"/>
    <property type="match status" value="1"/>
</dbReference>
<gene>
    <name evidence="5" type="ORF">LCGC14_1959890</name>
</gene>
<keyword evidence="1" id="KW-0807">Transducer</keyword>
<keyword evidence="3" id="KW-0472">Membrane</keyword>
<dbReference type="SMART" id="SM00283">
    <property type="entry name" value="MA"/>
    <property type="match status" value="1"/>
</dbReference>
<name>A0A0F9IC07_9ZZZZ</name>
<dbReference type="AlphaFoldDB" id="A0A0F9IC07"/>
<protein>
    <recommendedName>
        <fullName evidence="4">Methyl-accepting transducer domain-containing protein</fullName>
    </recommendedName>
</protein>
<dbReference type="InterPro" id="IPR004089">
    <property type="entry name" value="MCPsignal_dom"/>
</dbReference>
<keyword evidence="3" id="KW-0812">Transmembrane</keyword>
<feature type="non-terminal residue" evidence="5">
    <location>
        <position position="655"/>
    </location>
</feature>
<dbReference type="PANTHER" id="PTHR32089">
    <property type="entry name" value="METHYL-ACCEPTING CHEMOTAXIS PROTEIN MCPB"/>
    <property type="match status" value="1"/>
</dbReference>
<accession>A0A0F9IC07</accession>
<feature type="transmembrane region" description="Helical" evidence="3">
    <location>
        <begin position="38"/>
        <end position="58"/>
    </location>
</feature>
<feature type="transmembrane region" description="Helical" evidence="3">
    <location>
        <begin position="64"/>
        <end position="84"/>
    </location>
</feature>
<feature type="coiled-coil region" evidence="2">
    <location>
        <begin position="467"/>
        <end position="629"/>
    </location>
</feature>
<dbReference type="GO" id="GO:0007165">
    <property type="term" value="P:signal transduction"/>
    <property type="evidence" value="ECO:0007669"/>
    <property type="project" value="UniProtKB-KW"/>
</dbReference>
<keyword evidence="3" id="KW-1133">Transmembrane helix</keyword>
<organism evidence="5">
    <name type="scientific">marine sediment metagenome</name>
    <dbReference type="NCBI Taxonomy" id="412755"/>
    <lineage>
        <taxon>unclassified sequences</taxon>
        <taxon>metagenomes</taxon>
        <taxon>ecological metagenomes</taxon>
    </lineage>
</organism>
<dbReference type="EMBL" id="LAZR01021556">
    <property type="protein sequence ID" value="KKL84922.1"/>
    <property type="molecule type" value="Genomic_DNA"/>
</dbReference>
<comment type="caution">
    <text evidence="5">The sequence shown here is derived from an EMBL/GenBank/DDBJ whole genome shotgun (WGS) entry which is preliminary data.</text>
</comment>
<dbReference type="PANTHER" id="PTHR32089:SF112">
    <property type="entry name" value="LYSOZYME-LIKE PROTEIN-RELATED"/>
    <property type="match status" value="1"/>
</dbReference>
<evidence type="ECO:0000313" key="5">
    <source>
        <dbReference type="EMBL" id="KKL84922.1"/>
    </source>
</evidence>
<evidence type="ECO:0000259" key="4">
    <source>
        <dbReference type="PROSITE" id="PS50111"/>
    </source>
</evidence>
<reference evidence="5" key="1">
    <citation type="journal article" date="2015" name="Nature">
        <title>Complex archaea that bridge the gap between prokaryotes and eukaryotes.</title>
        <authorList>
            <person name="Spang A."/>
            <person name="Saw J.H."/>
            <person name="Jorgensen S.L."/>
            <person name="Zaremba-Niedzwiedzka K."/>
            <person name="Martijn J."/>
            <person name="Lind A.E."/>
            <person name="van Eijk R."/>
            <person name="Schleper C."/>
            <person name="Guy L."/>
            <person name="Ettema T.J."/>
        </authorList>
    </citation>
    <scope>NUCLEOTIDE SEQUENCE</scope>
</reference>
<dbReference type="GO" id="GO:0016020">
    <property type="term" value="C:membrane"/>
    <property type="evidence" value="ECO:0007669"/>
    <property type="project" value="InterPro"/>
</dbReference>
<evidence type="ECO:0000256" key="3">
    <source>
        <dbReference type="SAM" id="Phobius"/>
    </source>
</evidence>
<feature type="transmembrane region" description="Helical" evidence="3">
    <location>
        <begin position="176"/>
        <end position="196"/>
    </location>
</feature>
<feature type="transmembrane region" description="Helical" evidence="3">
    <location>
        <begin position="143"/>
        <end position="164"/>
    </location>
</feature>